<keyword evidence="5 7" id="KW-1133">Transmembrane helix</keyword>
<evidence type="ECO:0000256" key="7">
    <source>
        <dbReference type="SAM" id="Phobius"/>
    </source>
</evidence>
<evidence type="ECO:0000256" key="5">
    <source>
        <dbReference type="ARBA" id="ARBA00022989"/>
    </source>
</evidence>
<gene>
    <name evidence="10" type="ORF">SAMN05421804_103327</name>
</gene>
<accession>A0A1G8MA78</accession>
<keyword evidence="6 7" id="KW-0472">Membrane</keyword>
<evidence type="ECO:0000313" key="10">
    <source>
        <dbReference type="EMBL" id="SDI64767.1"/>
    </source>
</evidence>
<feature type="transmembrane region" description="Helical" evidence="7">
    <location>
        <begin position="350"/>
        <end position="369"/>
    </location>
</feature>
<feature type="domain" description="ABC3 transporter permease C-terminal" evidence="8">
    <location>
        <begin position="259"/>
        <end position="379"/>
    </location>
</feature>
<evidence type="ECO:0000256" key="4">
    <source>
        <dbReference type="ARBA" id="ARBA00022692"/>
    </source>
</evidence>
<dbReference type="InterPro" id="IPR003838">
    <property type="entry name" value="ABC3_permease_C"/>
</dbReference>
<evidence type="ECO:0000259" key="9">
    <source>
        <dbReference type="Pfam" id="PF12704"/>
    </source>
</evidence>
<feature type="transmembrane region" description="Helical" evidence="7">
    <location>
        <begin position="258"/>
        <end position="281"/>
    </location>
</feature>
<dbReference type="PANTHER" id="PTHR30489">
    <property type="entry name" value="LIPOPROTEIN-RELEASING SYSTEM TRANSMEMBRANE PROTEIN LOLE"/>
    <property type="match status" value="1"/>
</dbReference>
<dbReference type="InterPro" id="IPR051447">
    <property type="entry name" value="Lipoprotein-release_system"/>
</dbReference>
<keyword evidence="3" id="KW-1003">Cell membrane</keyword>
<evidence type="ECO:0000259" key="8">
    <source>
        <dbReference type="Pfam" id="PF02687"/>
    </source>
</evidence>
<proteinExistence type="inferred from homology"/>
<dbReference type="PANTHER" id="PTHR30489:SF0">
    <property type="entry name" value="LIPOPROTEIN-RELEASING SYSTEM TRANSMEMBRANE PROTEIN LOLE"/>
    <property type="match status" value="1"/>
</dbReference>
<evidence type="ECO:0000313" key="11">
    <source>
        <dbReference type="Proteomes" id="UP000183255"/>
    </source>
</evidence>
<comment type="similarity">
    <text evidence="2">Belongs to the ABC-4 integral membrane protein family. LolC/E subfamily.</text>
</comment>
<evidence type="ECO:0000256" key="3">
    <source>
        <dbReference type="ARBA" id="ARBA00022475"/>
    </source>
</evidence>
<dbReference type="RefSeq" id="WP_031574800.1">
    <property type="nucleotide sequence ID" value="NZ_FNDZ01000003.1"/>
</dbReference>
<dbReference type="AlphaFoldDB" id="A0A1G8MA78"/>
<protein>
    <submittedName>
        <fullName evidence="10">Lipoprotein-releasing system permease protein</fullName>
    </submittedName>
</protein>
<evidence type="ECO:0000256" key="6">
    <source>
        <dbReference type="ARBA" id="ARBA00023136"/>
    </source>
</evidence>
<feature type="transmembrane region" description="Helical" evidence="7">
    <location>
        <begin position="20"/>
        <end position="40"/>
    </location>
</feature>
<evidence type="ECO:0000256" key="2">
    <source>
        <dbReference type="ARBA" id="ARBA00005236"/>
    </source>
</evidence>
<keyword evidence="10" id="KW-0449">Lipoprotein</keyword>
<name>A0A1G8MA78_9CLOT</name>
<evidence type="ECO:0000256" key="1">
    <source>
        <dbReference type="ARBA" id="ARBA00004651"/>
    </source>
</evidence>
<keyword evidence="4 7" id="KW-0812">Transmembrane</keyword>
<dbReference type="InterPro" id="IPR025857">
    <property type="entry name" value="MacB_PCD"/>
</dbReference>
<dbReference type="Proteomes" id="UP000183255">
    <property type="component" value="Unassembled WGS sequence"/>
</dbReference>
<organism evidence="10 11">
    <name type="scientific">Proteiniclasticum ruminis</name>
    <dbReference type="NCBI Taxonomy" id="398199"/>
    <lineage>
        <taxon>Bacteria</taxon>
        <taxon>Bacillati</taxon>
        <taxon>Bacillota</taxon>
        <taxon>Clostridia</taxon>
        <taxon>Eubacteriales</taxon>
        <taxon>Clostridiaceae</taxon>
        <taxon>Proteiniclasticum</taxon>
    </lineage>
</organism>
<feature type="transmembrane region" description="Helical" evidence="7">
    <location>
        <begin position="302"/>
        <end position="330"/>
    </location>
</feature>
<dbReference type="GO" id="GO:0044874">
    <property type="term" value="P:lipoprotein localization to outer membrane"/>
    <property type="evidence" value="ECO:0007669"/>
    <property type="project" value="TreeGrafter"/>
</dbReference>
<comment type="subcellular location">
    <subcellularLocation>
        <location evidence="1">Cell membrane</location>
        <topology evidence="1">Multi-pass membrane protein</topology>
    </subcellularLocation>
</comment>
<dbReference type="Pfam" id="PF12704">
    <property type="entry name" value="MacB_PCD"/>
    <property type="match status" value="1"/>
</dbReference>
<feature type="domain" description="MacB-like periplasmic core" evidence="9">
    <location>
        <begin position="19"/>
        <end position="227"/>
    </location>
</feature>
<dbReference type="Pfam" id="PF02687">
    <property type="entry name" value="FtsX"/>
    <property type="match status" value="1"/>
</dbReference>
<sequence>MKLAFQIATRFLKSSKGQTILIALGIAIGVSVQIFIGSLIQGLQKSLVDTTIGNQPQITLTSNNEEKLIADYKEIADRISANDEEVINLSVAADGPALISKNEETYSILLRGFNIDEADSIFNIKESLVEGTLPDSEGEVLIGVDLKEEADISIGDEIELLANFGDTSTVTVTGFFNLGVASLNKSWTITNLETAQNVFSYDDQVTSINMQLKDVFLADTVADSIKERETSETLVVDNWKAQNEDLLSGLNGQSVSSIMIQVFVMISVLLGIASILAITVVQKSKQIGILKAMGIKDKDSSLIFLFQGLLLGVLGAILGVALGLLLAFTFTKFALNPDGTPVVPLFIDPMFITFSAVIAVAASVIAALIPARNSSKLSPIEVIRNA</sequence>
<dbReference type="GO" id="GO:0098797">
    <property type="term" value="C:plasma membrane protein complex"/>
    <property type="evidence" value="ECO:0007669"/>
    <property type="project" value="TreeGrafter"/>
</dbReference>
<dbReference type="EMBL" id="FNDZ01000003">
    <property type="protein sequence ID" value="SDI64767.1"/>
    <property type="molecule type" value="Genomic_DNA"/>
</dbReference>
<reference evidence="10 11" key="1">
    <citation type="submission" date="2016-10" db="EMBL/GenBank/DDBJ databases">
        <authorList>
            <person name="de Groot N.N."/>
        </authorList>
    </citation>
    <scope>NUCLEOTIDE SEQUENCE [LARGE SCALE GENOMIC DNA]</scope>
    <source>
        <strain evidence="10 11">CGMCC 1.5058</strain>
    </source>
</reference>